<dbReference type="RefSeq" id="WP_024775570.1">
    <property type="nucleotide sequence ID" value="NZ_CP054051.1"/>
</dbReference>
<organism evidence="1 2">
    <name type="scientific">Aliarcobacter cibarius</name>
    <dbReference type="NCBI Taxonomy" id="255507"/>
    <lineage>
        <taxon>Bacteria</taxon>
        <taxon>Pseudomonadati</taxon>
        <taxon>Campylobacterota</taxon>
        <taxon>Epsilonproteobacteria</taxon>
        <taxon>Campylobacterales</taxon>
        <taxon>Arcobacteraceae</taxon>
        <taxon>Aliarcobacter</taxon>
    </lineage>
</organism>
<dbReference type="Proteomes" id="UP000509513">
    <property type="component" value="Chromosome"/>
</dbReference>
<dbReference type="KEGG" id="acib:ACBT_0572"/>
<evidence type="ECO:0008006" key="3">
    <source>
        <dbReference type="Google" id="ProtNLM"/>
    </source>
</evidence>
<dbReference type="PROSITE" id="PS51257">
    <property type="entry name" value="PROKAR_LIPOPROTEIN"/>
    <property type="match status" value="1"/>
</dbReference>
<sequence length="364" mass="42958">MYSKILLTIIICFLFSACNSSQEKLSSSTKDFSKINFVENKYDYHGHILDFPEQLRNELYFWTKPERNFNLKNNHLNGWGRDNVFQISTKDYPIFETIFNEHMIVEKIKIKKMEINEKINSTSINVVDKVIGIPFDFLKDTLGMNFGNAHTIEISDEDKWIEYELNESYFNKEEKAFIIDNPYPDSSVNGVILRVTKLHGINSRDLHRKEIYAQDEISYLVRNHKMEYHVIVYNLKNNKNLNDNEDLIRFVALTNEGLFRELQNRKNEFSLIDTSFLKLPQDIKISYAMDNFSKVITTGEYVDIKNKKKSFNAKSIYPNLDFKYTNNSKKMEIKNDDRKLSLSNKNLDKEQVKNDDFIDFDNGI</sequence>
<dbReference type="AlphaFoldDB" id="A0A7L5JN38"/>
<name>A0A7L5JN38_9BACT</name>
<evidence type="ECO:0000313" key="2">
    <source>
        <dbReference type="Proteomes" id="UP000509513"/>
    </source>
</evidence>
<accession>A0A7L5JN38</accession>
<dbReference type="EMBL" id="CP054051">
    <property type="protein sequence ID" value="QKJ26526.1"/>
    <property type="molecule type" value="Genomic_DNA"/>
</dbReference>
<evidence type="ECO:0000313" key="1">
    <source>
        <dbReference type="EMBL" id="QKJ26526.1"/>
    </source>
</evidence>
<protein>
    <recommendedName>
        <fullName evidence="3">Lipoprotein</fullName>
    </recommendedName>
</protein>
<gene>
    <name evidence="1" type="ORF">ACBT_0572</name>
</gene>
<reference evidence="1 2" key="1">
    <citation type="submission" date="2020-05" db="EMBL/GenBank/DDBJ databases">
        <title>Complete genome sequencing of Campylobacter and Arcobacter type strains.</title>
        <authorList>
            <person name="Miller W.G."/>
            <person name="Yee E."/>
        </authorList>
    </citation>
    <scope>NUCLEOTIDE SEQUENCE [LARGE SCALE GENOMIC DNA]</scope>
    <source>
        <strain evidence="1 2">LMG 21996</strain>
    </source>
</reference>
<proteinExistence type="predicted"/>